<evidence type="ECO:0000256" key="5">
    <source>
        <dbReference type="ARBA" id="ARBA00022842"/>
    </source>
</evidence>
<gene>
    <name evidence="9" type="ORF">F3059_04850</name>
</gene>
<dbReference type="GO" id="GO:0003941">
    <property type="term" value="F:L-serine ammonia-lyase activity"/>
    <property type="evidence" value="ECO:0007669"/>
    <property type="project" value="TreeGrafter"/>
</dbReference>
<dbReference type="InterPro" id="IPR036052">
    <property type="entry name" value="TrpB-like_PALP_sf"/>
</dbReference>
<reference evidence="9 10" key="1">
    <citation type="submission" date="2019-09" db="EMBL/GenBank/DDBJ databases">
        <title>Genomes of Cryomorphaceae.</title>
        <authorList>
            <person name="Bowman J.P."/>
        </authorList>
    </citation>
    <scope>NUCLEOTIDE SEQUENCE [LARGE SCALE GENOMIC DNA]</scope>
    <source>
        <strain evidence="9 10">KCTC 52047</strain>
    </source>
</reference>
<dbReference type="GO" id="GO:0018114">
    <property type="term" value="F:threonine racemase activity"/>
    <property type="evidence" value="ECO:0007669"/>
    <property type="project" value="TreeGrafter"/>
</dbReference>
<evidence type="ECO:0000259" key="8">
    <source>
        <dbReference type="Pfam" id="PF00291"/>
    </source>
</evidence>
<dbReference type="GO" id="GO:0000287">
    <property type="term" value="F:magnesium ion binding"/>
    <property type="evidence" value="ECO:0007669"/>
    <property type="project" value="TreeGrafter"/>
</dbReference>
<evidence type="ECO:0000313" key="9">
    <source>
        <dbReference type="EMBL" id="KAB1065286.1"/>
    </source>
</evidence>
<dbReference type="GO" id="GO:0070179">
    <property type="term" value="P:D-serine biosynthetic process"/>
    <property type="evidence" value="ECO:0007669"/>
    <property type="project" value="TreeGrafter"/>
</dbReference>
<dbReference type="InterPro" id="IPR000634">
    <property type="entry name" value="Ser/Thr_deHydtase_PyrdxlP-BS"/>
</dbReference>
<comment type="cofactor">
    <cofactor evidence="3">
        <name>Mn(2+)</name>
        <dbReference type="ChEBI" id="CHEBI:29035"/>
    </cofactor>
</comment>
<evidence type="ECO:0000256" key="2">
    <source>
        <dbReference type="ARBA" id="ARBA00001933"/>
    </source>
</evidence>
<dbReference type="GO" id="GO:0030378">
    <property type="term" value="F:serine racemase activity"/>
    <property type="evidence" value="ECO:0007669"/>
    <property type="project" value="TreeGrafter"/>
</dbReference>
<dbReference type="GO" id="GO:0030170">
    <property type="term" value="F:pyridoxal phosphate binding"/>
    <property type="evidence" value="ECO:0007669"/>
    <property type="project" value="InterPro"/>
</dbReference>
<evidence type="ECO:0000256" key="1">
    <source>
        <dbReference type="ARBA" id="ARBA00001913"/>
    </source>
</evidence>
<dbReference type="Gene3D" id="3.40.50.1100">
    <property type="match status" value="2"/>
</dbReference>
<dbReference type="OrthoDB" id="9811476at2"/>
<proteinExistence type="predicted"/>
<comment type="cofactor">
    <cofactor evidence="1">
        <name>Ca(2+)</name>
        <dbReference type="ChEBI" id="CHEBI:29108"/>
    </cofactor>
</comment>
<dbReference type="PANTHER" id="PTHR43050:SF1">
    <property type="entry name" value="SERINE RACEMASE"/>
    <property type="match status" value="1"/>
</dbReference>
<protein>
    <submittedName>
        <fullName evidence="9">Threonine/serine dehydratase</fullName>
    </submittedName>
</protein>
<evidence type="ECO:0000256" key="4">
    <source>
        <dbReference type="ARBA" id="ARBA00001946"/>
    </source>
</evidence>
<accession>A0A6N6MAJ7</accession>
<dbReference type="PANTHER" id="PTHR43050">
    <property type="entry name" value="SERINE / THREONINE RACEMASE FAMILY MEMBER"/>
    <property type="match status" value="1"/>
</dbReference>
<name>A0A6N6MAJ7_9FLAO</name>
<dbReference type="InterPro" id="IPR001926">
    <property type="entry name" value="TrpB-like_PALP"/>
</dbReference>
<evidence type="ECO:0000256" key="6">
    <source>
        <dbReference type="ARBA" id="ARBA00022898"/>
    </source>
</evidence>
<dbReference type="PROSITE" id="PS00165">
    <property type="entry name" value="DEHYDRATASE_SER_THR"/>
    <property type="match status" value="1"/>
</dbReference>
<sequence>MNSNITQEQLLQAKETLTNLVHKTPVLSSEVIDKKVGADLYFKCENFQKTGSFKFRGASYAVSRLGSDQKKNGVTTHSSGNHGQALAKAAQLAGIRAYIVMPENAPTVKKQAVKGYGAEVIICESTQAAREKTCRDIQEKTGATFTPPYDHENIVIGQSTASQELFEQTDNLDYLLAPVGGGGLLSGALLAAKFFSPTTKVIGSEPLGADDAYRSIKAGKRLPQENPQTIADGLRTSLGEINFEIISENIDQILTAKEDTIIEALKMMHHHLKIMAEPSCALPLATILENKSMFEGKKVGIIISGGNVDLDVYYESLK</sequence>
<dbReference type="GO" id="GO:0005524">
    <property type="term" value="F:ATP binding"/>
    <property type="evidence" value="ECO:0007669"/>
    <property type="project" value="TreeGrafter"/>
</dbReference>
<organism evidence="9 10">
    <name type="scientific">Salibacter halophilus</name>
    <dbReference type="NCBI Taxonomy" id="1803916"/>
    <lineage>
        <taxon>Bacteria</taxon>
        <taxon>Pseudomonadati</taxon>
        <taxon>Bacteroidota</taxon>
        <taxon>Flavobacteriia</taxon>
        <taxon>Flavobacteriales</taxon>
        <taxon>Salibacteraceae</taxon>
        <taxon>Salibacter</taxon>
    </lineage>
</organism>
<evidence type="ECO:0000256" key="7">
    <source>
        <dbReference type="ARBA" id="ARBA00023239"/>
    </source>
</evidence>
<evidence type="ECO:0000313" key="10">
    <source>
        <dbReference type="Proteomes" id="UP000435357"/>
    </source>
</evidence>
<keyword evidence="7" id="KW-0456">Lyase</keyword>
<keyword evidence="5" id="KW-0460">Magnesium</keyword>
<comment type="cofactor">
    <cofactor evidence="2">
        <name>pyridoxal 5'-phosphate</name>
        <dbReference type="ChEBI" id="CHEBI:597326"/>
    </cofactor>
</comment>
<comment type="cofactor">
    <cofactor evidence="4">
        <name>Mg(2+)</name>
        <dbReference type="ChEBI" id="CHEBI:18420"/>
    </cofactor>
</comment>
<dbReference type="SUPFAM" id="SSF53686">
    <property type="entry name" value="Tryptophan synthase beta subunit-like PLP-dependent enzymes"/>
    <property type="match status" value="1"/>
</dbReference>
<keyword evidence="6" id="KW-0663">Pyridoxal phosphate</keyword>
<dbReference type="Proteomes" id="UP000435357">
    <property type="component" value="Unassembled WGS sequence"/>
</dbReference>
<dbReference type="Pfam" id="PF00291">
    <property type="entry name" value="PALP"/>
    <property type="match status" value="1"/>
</dbReference>
<keyword evidence="10" id="KW-1185">Reference proteome</keyword>
<dbReference type="CDD" id="cd01562">
    <property type="entry name" value="Thr-dehyd"/>
    <property type="match status" value="1"/>
</dbReference>
<dbReference type="EMBL" id="WACR01000003">
    <property type="protein sequence ID" value="KAB1065286.1"/>
    <property type="molecule type" value="Genomic_DNA"/>
</dbReference>
<feature type="domain" description="Tryptophan synthase beta chain-like PALP" evidence="8">
    <location>
        <begin position="18"/>
        <end position="305"/>
    </location>
</feature>
<dbReference type="AlphaFoldDB" id="A0A6N6MAJ7"/>
<dbReference type="FunFam" id="3.40.50.1100:FF:000041">
    <property type="entry name" value="Threonine ammonia-lyase, variant"/>
    <property type="match status" value="1"/>
</dbReference>
<comment type="caution">
    <text evidence="9">The sequence shown here is derived from an EMBL/GenBank/DDBJ whole genome shotgun (WGS) entry which is preliminary data.</text>
</comment>
<evidence type="ECO:0000256" key="3">
    <source>
        <dbReference type="ARBA" id="ARBA00001936"/>
    </source>
</evidence>